<reference evidence="2 3" key="1">
    <citation type="submission" date="2016-12" db="EMBL/GenBank/DDBJ databases">
        <title>Comparison of Traditional DNA-DNA Hybridization with In Silico Genomic Analysis.</title>
        <authorList>
            <person name="Nicholson A.C."/>
            <person name="Humrighouse B.W."/>
            <person name="Graziano J."/>
            <person name="Lasker B."/>
            <person name="Whitney A.M."/>
            <person name="Mcquiston J.R."/>
        </authorList>
    </citation>
    <scope>NUCLEOTIDE SEQUENCE [LARGE SCALE GENOMIC DNA]</scope>
    <source>
        <strain evidence="2 3">H2240</strain>
    </source>
</reference>
<feature type="region of interest" description="Disordered" evidence="1">
    <location>
        <begin position="104"/>
        <end position="132"/>
    </location>
</feature>
<accession>A0A212ABC1</accession>
<dbReference type="Proteomes" id="UP000196878">
    <property type="component" value="Unassembled WGS sequence"/>
</dbReference>
<comment type="caution">
    <text evidence="2">The sequence shown here is derived from an EMBL/GenBank/DDBJ whole genome shotgun (WGS) entry which is preliminary data.</text>
</comment>
<evidence type="ECO:0000256" key="1">
    <source>
        <dbReference type="SAM" id="MobiDB-lite"/>
    </source>
</evidence>
<sequence>MTDDDRLMARGSLEVRAVSARLLRSFAMRLDDLRIADQSTQPRAVFRAAPRLGRAAGILATRRAGSVSAAAIGDTARQQAQGALSHRDGWPIIRAGRTYARAERTAHGSRDHLCPSHGSREAERGRGRATPC</sequence>
<protein>
    <submittedName>
        <fullName evidence="2">Uncharacterized protein</fullName>
    </submittedName>
</protein>
<feature type="compositionally biased region" description="Basic and acidic residues" evidence="1">
    <location>
        <begin position="104"/>
        <end position="126"/>
    </location>
</feature>
<proteinExistence type="predicted"/>
<gene>
    <name evidence="2" type="ORF">CDV49_10305</name>
</gene>
<evidence type="ECO:0000313" key="3">
    <source>
        <dbReference type="Proteomes" id="UP000196878"/>
    </source>
</evidence>
<name>A0A212ABC1_9RHOB</name>
<organism evidence="2 3">
    <name type="scientific">Haematobacter genomosp. 1</name>
    <dbReference type="NCBI Taxonomy" id="366618"/>
    <lineage>
        <taxon>Bacteria</taxon>
        <taxon>Pseudomonadati</taxon>
        <taxon>Pseudomonadota</taxon>
        <taxon>Alphaproteobacteria</taxon>
        <taxon>Rhodobacterales</taxon>
        <taxon>Paracoccaceae</taxon>
        <taxon>Haematobacter</taxon>
    </lineage>
</organism>
<dbReference type="AlphaFoldDB" id="A0A212ABC1"/>
<dbReference type="EMBL" id="NIPW01000015">
    <property type="protein sequence ID" value="OWJ77904.1"/>
    <property type="molecule type" value="Genomic_DNA"/>
</dbReference>
<keyword evidence="3" id="KW-1185">Reference proteome</keyword>
<evidence type="ECO:0000313" key="2">
    <source>
        <dbReference type="EMBL" id="OWJ77904.1"/>
    </source>
</evidence>